<evidence type="ECO:0000313" key="1">
    <source>
        <dbReference type="EMBL" id="BCX46763.1"/>
    </source>
</evidence>
<dbReference type="PANTHER" id="PTHR14741:SF41">
    <property type="entry name" value="TRIMETHYLGUANOSINE SYNTHASE"/>
    <property type="match status" value="1"/>
</dbReference>
<protein>
    <submittedName>
        <fullName evidence="1">Trimethylguanosine synthase</fullName>
    </submittedName>
</protein>
<keyword evidence="2" id="KW-1185">Reference proteome</keyword>
<evidence type="ECO:0000313" key="2">
    <source>
        <dbReference type="Proteomes" id="UP001374893"/>
    </source>
</evidence>
<dbReference type="EMBL" id="AP024702">
    <property type="protein sequence ID" value="BCX46763.1"/>
    <property type="molecule type" value="Genomic_DNA"/>
</dbReference>
<accession>A0ABN6H4B4</accession>
<dbReference type="RefSeq" id="WP_338688643.1">
    <property type="nucleotide sequence ID" value="NZ_AP024702.1"/>
</dbReference>
<dbReference type="Pfam" id="PF09445">
    <property type="entry name" value="Methyltransf_15"/>
    <property type="match status" value="1"/>
</dbReference>
<reference evidence="1 2" key="1">
    <citation type="submission" date="2021-06" db="EMBL/GenBank/DDBJ databases">
        <title>Complete genome of Haloferula helveola possessing various polysaccharide degrading enzymes.</title>
        <authorList>
            <person name="Takami H."/>
            <person name="Huang C."/>
            <person name="Hamasaki K."/>
        </authorList>
    </citation>
    <scope>NUCLEOTIDE SEQUENCE [LARGE SCALE GENOMIC DNA]</scope>
    <source>
        <strain evidence="1 2">CN-1</strain>
    </source>
</reference>
<gene>
    <name evidence="1" type="ORF">HAHE_06710</name>
</gene>
<organism evidence="1 2">
    <name type="scientific">Haloferula helveola</name>
    <dbReference type="NCBI Taxonomy" id="490095"/>
    <lineage>
        <taxon>Bacteria</taxon>
        <taxon>Pseudomonadati</taxon>
        <taxon>Verrucomicrobiota</taxon>
        <taxon>Verrucomicrobiia</taxon>
        <taxon>Verrucomicrobiales</taxon>
        <taxon>Verrucomicrobiaceae</taxon>
        <taxon>Haloferula</taxon>
    </lineage>
</organism>
<name>A0ABN6H4B4_9BACT</name>
<dbReference type="Proteomes" id="UP001374893">
    <property type="component" value="Chromosome"/>
</dbReference>
<dbReference type="InterPro" id="IPR019012">
    <property type="entry name" value="RNA_cap_Gua-N2-MeTrfase"/>
</dbReference>
<proteinExistence type="predicted"/>
<dbReference type="InterPro" id="IPR002052">
    <property type="entry name" value="DNA_methylase_N6_adenine_CS"/>
</dbReference>
<dbReference type="CDD" id="cd02440">
    <property type="entry name" value="AdoMet_MTases"/>
    <property type="match status" value="1"/>
</dbReference>
<dbReference type="PANTHER" id="PTHR14741">
    <property type="entry name" value="S-ADENOSYLMETHIONINE-DEPENDENT METHYLTRANSFERASE RELATED"/>
    <property type="match status" value="1"/>
</dbReference>
<dbReference type="SUPFAM" id="SSF53335">
    <property type="entry name" value="S-adenosyl-L-methionine-dependent methyltransferases"/>
    <property type="match status" value="1"/>
</dbReference>
<dbReference type="InterPro" id="IPR029063">
    <property type="entry name" value="SAM-dependent_MTases_sf"/>
</dbReference>
<sequence>MSRLFDVRVRPLPEWLDWRRLLGPGAWVVDSGSGGGLEARADLERDAAADLAARLRNVGIGGYLLEVRIMPPLHRKDLRKAYTEEARRYRDGSVGFSRRGARVDEEGRWSLTPEAIALELGERAGGMRVIDACAGAGGNAIGFARAGCDVVAIELDPGRLAMARHNAKLYGVADRIDFVAGDARAILPDTKADLLFIDPPWGERYSKERVTIEELPPAGELLTGADHVPNRWLKLPPSFDPASLPGYDAEAVFGVGGGDERRVKFLLLRNR</sequence>
<dbReference type="PROSITE" id="PS00092">
    <property type="entry name" value="N6_MTASE"/>
    <property type="match status" value="1"/>
</dbReference>
<dbReference type="Gene3D" id="3.40.50.150">
    <property type="entry name" value="Vaccinia Virus protein VP39"/>
    <property type="match status" value="1"/>
</dbReference>